<dbReference type="Gene3D" id="3.20.20.150">
    <property type="entry name" value="Divalent-metal-dependent TIM barrel enzymes"/>
    <property type="match status" value="1"/>
</dbReference>
<reference evidence="3 4" key="1">
    <citation type="submission" date="2017-07" db="EMBL/GenBank/DDBJ databases">
        <title>Genome sequencing and assembly of Paenibacillus rigui.</title>
        <authorList>
            <person name="Mayilraj S."/>
        </authorList>
    </citation>
    <scope>NUCLEOTIDE SEQUENCE [LARGE SCALE GENOMIC DNA]</scope>
    <source>
        <strain evidence="3 4">JCM 16352</strain>
    </source>
</reference>
<evidence type="ECO:0000313" key="4">
    <source>
        <dbReference type="Proteomes" id="UP000215509"/>
    </source>
</evidence>
<keyword evidence="1 3" id="KW-0413">Isomerase</keyword>
<sequence>MTAFGWCMGIEHAEELGKFGFDYIECPLASFMQENDDAFKKSLQRYLDSPLPVRAWNVMFPGDLRVVGPEVQPDRIRSYVARAVETVNRIGSSIVVFGSGRSRHVPEGWSRERAEHQIVELLNIMADECSGTGLVIAIEPLNTKESNIINSVAEGVHFARQINRSPIRVLADFYHMDEEGEALDTISEHKDWLAHIHVADTGRLAPGTGAYPYERFMAELRAAGYQGMISAECTLRERDSELPASLSFLKQQWLQAK</sequence>
<feature type="domain" description="Xylose isomerase-like TIM barrel" evidence="2">
    <location>
        <begin position="18"/>
        <end position="251"/>
    </location>
</feature>
<dbReference type="InterPro" id="IPR036237">
    <property type="entry name" value="Xyl_isomerase-like_sf"/>
</dbReference>
<dbReference type="AlphaFoldDB" id="A0A229UNA6"/>
<proteinExistence type="predicted"/>
<dbReference type="EMBL" id="NMQW01000033">
    <property type="protein sequence ID" value="OXM84379.1"/>
    <property type="molecule type" value="Genomic_DNA"/>
</dbReference>
<dbReference type="PANTHER" id="PTHR43489:SF7">
    <property type="entry name" value="3-DEHYDRO-D-GULOSIDE 4-EPIMERASE-RELATED"/>
    <property type="match status" value="1"/>
</dbReference>
<dbReference type="InterPro" id="IPR050417">
    <property type="entry name" value="Sugar_Epim/Isomerase"/>
</dbReference>
<dbReference type="PANTHER" id="PTHR43489">
    <property type="entry name" value="ISOMERASE"/>
    <property type="match status" value="1"/>
</dbReference>
<evidence type="ECO:0000259" key="2">
    <source>
        <dbReference type="Pfam" id="PF01261"/>
    </source>
</evidence>
<protein>
    <submittedName>
        <fullName evidence="3">Xylose isomerase</fullName>
    </submittedName>
</protein>
<keyword evidence="4" id="KW-1185">Reference proteome</keyword>
<accession>A0A229UNA6</accession>
<organism evidence="3 4">
    <name type="scientific">Paenibacillus rigui</name>
    <dbReference type="NCBI Taxonomy" id="554312"/>
    <lineage>
        <taxon>Bacteria</taxon>
        <taxon>Bacillati</taxon>
        <taxon>Bacillota</taxon>
        <taxon>Bacilli</taxon>
        <taxon>Bacillales</taxon>
        <taxon>Paenibacillaceae</taxon>
        <taxon>Paenibacillus</taxon>
    </lineage>
</organism>
<dbReference type="RefSeq" id="WP_094016950.1">
    <property type="nucleotide sequence ID" value="NZ_NMQW01000033.1"/>
</dbReference>
<gene>
    <name evidence="3" type="ORF">CF651_21620</name>
</gene>
<dbReference type="GO" id="GO:0016853">
    <property type="term" value="F:isomerase activity"/>
    <property type="evidence" value="ECO:0007669"/>
    <property type="project" value="UniProtKB-KW"/>
</dbReference>
<dbReference type="Proteomes" id="UP000215509">
    <property type="component" value="Unassembled WGS sequence"/>
</dbReference>
<dbReference type="Pfam" id="PF01261">
    <property type="entry name" value="AP_endonuc_2"/>
    <property type="match status" value="1"/>
</dbReference>
<dbReference type="SUPFAM" id="SSF51658">
    <property type="entry name" value="Xylose isomerase-like"/>
    <property type="match status" value="1"/>
</dbReference>
<evidence type="ECO:0000256" key="1">
    <source>
        <dbReference type="ARBA" id="ARBA00023235"/>
    </source>
</evidence>
<name>A0A229UNA6_9BACL</name>
<evidence type="ECO:0000313" key="3">
    <source>
        <dbReference type="EMBL" id="OXM84379.1"/>
    </source>
</evidence>
<comment type="caution">
    <text evidence="3">The sequence shown here is derived from an EMBL/GenBank/DDBJ whole genome shotgun (WGS) entry which is preliminary data.</text>
</comment>
<dbReference type="InterPro" id="IPR013022">
    <property type="entry name" value="Xyl_isomerase-like_TIM-brl"/>
</dbReference>
<dbReference type="OrthoDB" id="9814946at2"/>